<protein>
    <recommendedName>
        <fullName evidence="1">diguanylate cyclase</fullName>
        <ecNumber evidence="1">2.7.7.65</ecNumber>
    </recommendedName>
</protein>
<organism evidence="5 6">
    <name type="scientific">Consotaella salsifontis</name>
    <dbReference type="NCBI Taxonomy" id="1365950"/>
    <lineage>
        <taxon>Bacteria</taxon>
        <taxon>Pseudomonadati</taxon>
        <taxon>Pseudomonadota</taxon>
        <taxon>Alphaproteobacteria</taxon>
        <taxon>Hyphomicrobiales</taxon>
        <taxon>Aurantimonadaceae</taxon>
        <taxon>Consotaella</taxon>
    </lineage>
</organism>
<comment type="catalytic activity">
    <reaction evidence="2">
        <text>2 GTP = 3',3'-c-di-GMP + 2 diphosphate</text>
        <dbReference type="Rhea" id="RHEA:24898"/>
        <dbReference type="ChEBI" id="CHEBI:33019"/>
        <dbReference type="ChEBI" id="CHEBI:37565"/>
        <dbReference type="ChEBI" id="CHEBI:58805"/>
        <dbReference type="EC" id="2.7.7.65"/>
    </reaction>
</comment>
<dbReference type="InterPro" id="IPR000160">
    <property type="entry name" value="GGDEF_dom"/>
</dbReference>
<dbReference type="InterPro" id="IPR050469">
    <property type="entry name" value="Diguanylate_Cyclase"/>
</dbReference>
<reference evidence="5 6" key="1">
    <citation type="submission" date="2017-02" db="EMBL/GenBank/DDBJ databases">
        <authorList>
            <person name="Peterson S.W."/>
        </authorList>
    </citation>
    <scope>NUCLEOTIDE SEQUENCE [LARGE SCALE GENOMIC DNA]</scope>
    <source>
        <strain evidence="5 6">USBA 369</strain>
    </source>
</reference>
<gene>
    <name evidence="5" type="ORF">SAMN05428963_1014</name>
</gene>
<dbReference type="CDD" id="cd01949">
    <property type="entry name" value="GGDEF"/>
    <property type="match status" value="1"/>
</dbReference>
<dbReference type="EMBL" id="FUXL01000001">
    <property type="protein sequence ID" value="SJZ48291.1"/>
    <property type="molecule type" value="Genomic_DNA"/>
</dbReference>
<keyword evidence="3" id="KW-0812">Transmembrane</keyword>
<dbReference type="InterPro" id="IPR029016">
    <property type="entry name" value="GAF-like_dom_sf"/>
</dbReference>
<proteinExistence type="predicted"/>
<sequence>MHTARTSSNRAWLSLRARNGLILLVVAGMMSIFGYMLIELRRDAWEEAAVASDNVMAALGRDFQRQIDMIDRVLDLLQTSDFSALSQSHAVLLENLPSIAGRMLILDSSGAVVDQSSSGPSSRTSYSDQDFFIRLSRSRALVTYISEPFVDPATQNTVIAVARRLNKADGRFVGVAVGLLYVTYLVDEMETVRLGPNQAIALLRSDGAVLARFPQTERAGRETIANSGVFRHFATAEPGLFIGRGIIDGNPRAYNFMRFQNLPLILAVGMSLEDIYADWYKTTFLLGGLFLVLNAVLGFVGFRLIRELALRRESEERYRQLSNIDGLTGLSNRRRFDEALTQEWRRARRTRKPLSLLIMDLDRFKGFNDLYGHLAGDECLRRVAAVTAGTLGRGSDLVARYGGEEIVVLLPDTDRTGGRTAAERIRTAIETLRIEHQANIGYGVVTVSIGHATYDPSENPDEARSEELVATTDAALYDAKRAGRNSVVTRRLCADPDEVNLLDEKKRLASVEQARNAVNDTAIFDAIAEIAARILGTSSAMVSLLDDQEQTFIGSSGLDALGVTADRIPRAISFCRYAIQGRAVMVVGDASQDVRFSNNPVVAGAPHIRFYAGAPLIVSSDGHAIGTIAVVDEVARPEISEMHRRLLVELATVVMNHLEKDGSGSRRDAMAPAADEEKAPLYRLSLA</sequence>
<dbReference type="InterPro" id="IPR003018">
    <property type="entry name" value="GAF"/>
</dbReference>
<evidence type="ECO:0000256" key="1">
    <source>
        <dbReference type="ARBA" id="ARBA00012528"/>
    </source>
</evidence>
<dbReference type="NCBIfam" id="TIGR00254">
    <property type="entry name" value="GGDEF"/>
    <property type="match status" value="1"/>
</dbReference>
<dbReference type="Pfam" id="PF01590">
    <property type="entry name" value="GAF"/>
    <property type="match status" value="1"/>
</dbReference>
<keyword evidence="6" id="KW-1185">Reference proteome</keyword>
<dbReference type="STRING" id="1365950.SAMN05428963_1014"/>
<dbReference type="Pfam" id="PF22588">
    <property type="entry name" value="dCache_1_like"/>
    <property type="match status" value="1"/>
</dbReference>
<dbReference type="Gene3D" id="3.30.450.20">
    <property type="entry name" value="PAS domain"/>
    <property type="match status" value="2"/>
</dbReference>
<evidence type="ECO:0000256" key="2">
    <source>
        <dbReference type="ARBA" id="ARBA00034247"/>
    </source>
</evidence>
<dbReference type="SUPFAM" id="SSF55073">
    <property type="entry name" value="Nucleotide cyclase"/>
    <property type="match status" value="1"/>
</dbReference>
<dbReference type="SMART" id="SM00065">
    <property type="entry name" value="GAF"/>
    <property type="match status" value="1"/>
</dbReference>
<name>A0A1T4L119_9HYPH</name>
<dbReference type="PANTHER" id="PTHR45138:SF9">
    <property type="entry name" value="DIGUANYLATE CYCLASE DGCM-RELATED"/>
    <property type="match status" value="1"/>
</dbReference>
<dbReference type="SUPFAM" id="SSF55781">
    <property type="entry name" value="GAF domain-like"/>
    <property type="match status" value="1"/>
</dbReference>
<dbReference type="Pfam" id="PF00990">
    <property type="entry name" value="GGDEF"/>
    <property type="match status" value="1"/>
</dbReference>
<dbReference type="Gene3D" id="3.30.450.40">
    <property type="match status" value="1"/>
</dbReference>
<dbReference type="FunFam" id="3.30.70.270:FF:000001">
    <property type="entry name" value="Diguanylate cyclase domain protein"/>
    <property type="match status" value="1"/>
</dbReference>
<evidence type="ECO:0000259" key="4">
    <source>
        <dbReference type="PROSITE" id="PS50887"/>
    </source>
</evidence>
<dbReference type="Gene3D" id="3.30.70.270">
    <property type="match status" value="1"/>
</dbReference>
<keyword evidence="3" id="KW-1133">Transmembrane helix</keyword>
<dbReference type="EC" id="2.7.7.65" evidence="1"/>
<keyword evidence="3" id="KW-0472">Membrane</keyword>
<dbReference type="CDD" id="cd12914">
    <property type="entry name" value="PDC1_DGC_like"/>
    <property type="match status" value="1"/>
</dbReference>
<evidence type="ECO:0000256" key="3">
    <source>
        <dbReference type="SAM" id="Phobius"/>
    </source>
</evidence>
<dbReference type="Proteomes" id="UP000190135">
    <property type="component" value="Unassembled WGS sequence"/>
</dbReference>
<dbReference type="SMART" id="SM00267">
    <property type="entry name" value="GGDEF"/>
    <property type="match status" value="1"/>
</dbReference>
<dbReference type="PANTHER" id="PTHR45138">
    <property type="entry name" value="REGULATORY COMPONENTS OF SENSORY TRANSDUCTION SYSTEM"/>
    <property type="match status" value="1"/>
</dbReference>
<dbReference type="PROSITE" id="PS50887">
    <property type="entry name" value="GGDEF"/>
    <property type="match status" value="1"/>
</dbReference>
<dbReference type="CDD" id="cd12915">
    <property type="entry name" value="PDC2_DGC_like"/>
    <property type="match status" value="1"/>
</dbReference>
<accession>A0A1T4L119</accession>
<dbReference type="InterPro" id="IPR043128">
    <property type="entry name" value="Rev_trsase/Diguanyl_cyclase"/>
</dbReference>
<dbReference type="AlphaFoldDB" id="A0A1T4L119"/>
<evidence type="ECO:0000313" key="6">
    <source>
        <dbReference type="Proteomes" id="UP000190135"/>
    </source>
</evidence>
<dbReference type="GO" id="GO:0052621">
    <property type="term" value="F:diguanylate cyclase activity"/>
    <property type="evidence" value="ECO:0007669"/>
    <property type="project" value="UniProtKB-EC"/>
</dbReference>
<evidence type="ECO:0000313" key="5">
    <source>
        <dbReference type="EMBL" id="SJZ48291.1"/>
    </source>
</evidence>
<dbReference type="GO" id="GO:1902201">
    <property type="term" value="P:negative regulation of bacterial-type flagellum-dependent cell motility"/>
    <property type="evidence" value="ECO:0007669"/>
    <property type="project" value="TreeGrafter"/>
</dbReference>
<feature type="domain" description="GGDEF" evidence="4">
    <location>
        <begin position="352"/>
        <end position="492"/>
    </location>
</feature>
<dbReference type="GO" id="GO:0005886">
    <property type="term" value="C:plasma membrane"/>
    <property type="evidence" value="ECO:0007669"/>
    <property type="project" value="TreeGrafter"/>
</dbReference>
<feature type="transmembrane region" description="Helical" evidence="3">
    <location>
        <begin position="20"/>
        <end position="38"/>
    </location>
</feature>
<dbReference type="InterPro" id="IPR029787">
    <property type="entry name" value="Nucleotide_cyclase"/>
</dbReference>
<dbReference type="GO" id="GO:0043709">
    <property type="term" value="P:cell adhesion involved in single-species biofilm formation"/>
    <property type="evidence" value="ECO:0007669"/>
    <property type="project" value="TreeGrafter"/>
</dbReference>
<dbReference type="InterPro" id="IPR054327">
    <property type="entry name" value="His-kinase-like_sensor"/>
</dbReference>